<dbReference type="RefSeq" id="XP_016499954.1">
    <property type="nucleotide sequence ID" value="XM_016644468.1"/>
</dbReference>
<feature type="compositionally biased region" description="Polar residues" evidence="6">
    <location>
        <begin position="729"/>
        <end position="741"/>
    </location>
</feature>
<dbReference type="InterPro" id="IPR039776">
    <property type="entry name" value="Pds5"/>
</dbReference>
<dbReference type="Gene3D" id="2.30.30.140">
    <property type="match status" value="1"/>
</dbReference>
<feature type="compositionally biased region" description="Polar residues" evidence="6">
    <location>
        <begin position="677"/>
        <end position="690"/>
    </location>
</feature>
<feature type="compositionally biased region" description="Polar residues" evidence="6">
    <location>
        <begin position="698"/>
        <end position="718"/>
    </location>
</feature>
<dbReference type="PANTHER" id="PTHR12663:SF69">
    <property type="entry name" value="SISTER CHROMATID COHESION PROTEIN PDS5 HOMOLOG E"/>
    <property type="match status" value="1"/>
</dbReference>
<dbReference type="GO" id="GO:0140670">
    <property type="term" value="F:cohesin unloader activity"/>
    <property type="evidence" value="ECO:0000318"/>
    <property type="project" value="GO_Central"/>
</dbReference>
<feature type="coiled-coil region" evidence="5">
    <location>
        <begin position="1021"/>
        <end position="1093"/>
    </location>
</feature>
<dbReference type="RefSeq" id="XP_016499951.1">
    <property type="nucleotide sequence ID" value="XM_016644465.1"/>
</dbReference>
<feature type="region of interest" description="Disordered" evidence="6">
    <location>
        <begin position="396"/>
        <end position="501"/>
    </location>
</feature>
<keyword evidence="4" id="KW-0539">Nucleus</keyword>
<dbReference type="GO" id="GO:0007064">
    <property type="term" value="P:mitotic sister chromatid cohesion"/>
    <property type="evidence" value="ECO:0000318"/>
    <property type="project" value="GO_Central"/>
</dbReference>
<evidence type="ECO:0000313" key="7">
    <source>
        <dbReference type="RefSeq" id="XP_016499951.1"/>
    </source>
</evidence>
<dbReference type="Pfam" id="PF20168">
    <property type="entry name" value="PDS5"/>
    <property type="match status" value="1"/>
</dbReference>
<sequence length="1125" mass="126569">MGALSRASLSEEERNKRLVEVGNELLQQLPSSKEELLEKLDIVHQMQVGTIFHLSLCPERLPSLFQQARTSSILLGMVHLVWVYLLLEQKNLEHLLSTVEQVPPASVRDAFQPAREALAADGLLRHPDIDVKVSVASCISEIMRITAPDQPYDDRIIQEFFELSVLAFGKLSCIDGCGYSKAVSIIEVLAKYRTCILMLDLELDALVVQMFQHFLNSIRPDHPDHVFMDIEEIMSMMIKESDEISMELLNILISSVKKENQNVSPRSYMLGERVLQISSVKLCPYLPEVSISTDDYSEVVELIWKEATKSKTTNGTKSLPSSRPGEIDQFVDGASKSRVENGPEERYHKAACFDDAWPSTEETSKCLPDADSKVISADDTVVLFERSAEDFFKTPVNNDSKELTRGAGYDSKVGPSVPGSSKSPTNDDSSELVAPHGAPEKVTPFLDQPSDLLGKYDPEHKEDDVVPEMDTSLKGSQCGDATKQQKNTDSRTNSRPENLGFIHAAEKDLDSEATQASRKRGWKPNFLKKPEEGYDHVWLSGERRSKACIRWKDYAKDTKKRSRCSPKCAISDELYLSSGVEKNLKMTIKRRQKEQNDIIGQNDGAQISSISARNLPGVLTKKKVSQSTLIASEEFVVLEALEKKHEKGDKKNLPASYRDRRRRSSVKESGIEALASLSITSKSNFANTSKGQRKKENSSSQEEALGSLSITKESNFSKTSKEQHKRKNSPSQEETLDSVSITKKRTLPKASKEQRKRKNLPSQEEDSADKVVREHGEELIGCRIRVWWPLDQRFYEGHIALFDRSEKKHMVIYDDGEEETLDLTSERWELVVEDNASDPRREIVSGPSDSFDMRLGCIIDSYRHLRKKKKGKATDDLTPRPTKTMQRDLTQKGMHQIKRIKVEVSESEIEGNPMSLTTPRKVSPGSPIEDGDECCELVDVHGYKVKVSSAPTLAAIFSKYGDITANCQYKSPTVKASLLEVVSDVVRRLKTSDIDTNFSAIQDMKSVVSDAADAKLDVSWLQQYLEEISEEEDVKKKSSNLMELRVTTMLATKAAKKDLVERNGEVLAAEKRLKKAERRLQEAQSRAGEAERFVKVFEILGEKVQQDIEQCKDALYWQSRSNDLL</sequence>
<protein>
    <submittedName>
        <fullName evidence="7 8">Uncharacterized protein isoform X1</fullName>
    </submittedName>
</protein>
<keyword evidence="3" id="KW-0234">DNA repair</keyword>
<evidence type="ECO:0000256" key="2">
    <source>
        <dbReference type="ARBA" id="ARBA00022763"/>
    </source>
</evidence>
<name>A0A1S4CFJ8_TOBAC</name>
<dbReference type="RefSeq" id="XP_016499953.1">
    <property type="nucleotide sequence ID" value="XM_016644467.1"/>
</dbReference>
<dbReference type="GO" id="GO:0005634">
    <property type="term" value="C:nucleus"/>
    <property type="evidence" value="ECO:0000318"/>
    <property type="project" value="GO_Central"/>
</dbReference>
<organism evidence="8">
    <name type="scientific">Nicotiana tabacum</name>
    <name type="common">Common tobacco</name>
    <dbReference type="NCBI Taxonomy" id="4097"/>
    <lineage>
        <taxon>Eukaryota</taxon>
        <taxon>Viridiplantae</taxon>
        <taxon>Streptophyta</taxon>
        <taxon>Embryophyta</taxon>
        <taxon>Tracheophyta</taxon>
        <taxon>Spermatophyta</taxon>
        <taxon>Magnoliopsida</taxon>
        <taxon>eudicotyledons</taxon>
        <taxon>Gunneridae</taxon>
        <taxon>Pentapetalae</taxon>
        <taxon>asterids</taxon>
        <taxon>lamiids</taxon>
        <taxon>Solanales</taxon>
        <taxon>Solanaceae</taxon>
        <taxon>Nicotianoideae</taxon>
        <taxon>Nicotianeae</taxon>
        <taxon>Nicotiana</taxon>
    </lineage>
</organism>
<keyword evidence="5" id="KW-0175">Coiled coil</keyword>
<evidence type="ECO:0000256" key="5">
    <source>
        <dbReference type="SAM" id="Coils"/>
    </source>
</evidence>
<dbReference type="CDD" id="cd20404">
    <property type="entry name" value="Tudor_Agenet_AtEML-like"/>
    <property type="match status" value="1"/>
</dbReference>
<evidence type="ECO:0000313" key="8">
    <source>
        <dbReference type="RefSeq" id="XP_016499952.1"/>
    </source>
</evidence>
<dbReference type="RefSeq" id="XP_016499952.1">
    <property type="nucleotide sequence ID" value="XM_016644466.1"/>
</dbReference>
<gene>
    <name evidence="7 8 9 10" type="primary">LOC107818446</name>
</gene>
<dbReference type="SMR" id="A0A1S4CFJ8"/>
<evidence type="ECO:0000256" key="1">
    <source>
        <dbReference type="ARBA" id="ARBA00004123"/>
    </source>
</evidence>
<dbReference type="Pfam" id="PF05278">
    <property type="entry name" value="PEARLI-4"/>
    <property type="match status" value="1"/>
</dbReference>
<feature type="compositionally biased region" description="Basic and acidic residues" evidence="6">
    <location>
        <begin position="454"/>
        <end position="464"/>
    </location>
</feature>
<dbReference type="SUPFAM" id="SSF63748">
    <property type="entry name" value="Tudor/PWWP/MBT"/>
    <property type="match status" value="1"/>
</dbReference>
<dbReference type="GO" id="GO:0000785">
    <property type="term" value="C:chromatin"/>
    <property type="evidence" value="ECO:0000318"/>
    <property type="project" value="GO_Central"/>
</dbReference>
<dbReference type="InterPro" id="IPR007942">
    <property type="entry name" value="PLipase-like"/>
</dbReference>
<feature type="region of interest" description="Disordered" evidence="6">
    <location>
        <begin position="908"/>
        <end position="927"/>
    </location>
</feature>
<feature type="compositionally biased region" description="Low complexity" evidence="6">
    <location>
        <begin position="411"/>
        <end position="424"/>
    </location>
</feature>
<dbReference type="PaxDb" id="4097-A0A1S4CFJ8"/>
<evidence type="ECO:0000256" key="4">
    <source>
        <dbReference type="ARBA" id="ARBA00023242"/>
    </source>
</evidence>
<dbReference type="OrthoDB" id="200660at2759"/>
<feature type="region of interest" description="Disordered" evidence="6">
    <location>
        <begin position="311"/>
        <end position="330"/>
    </location>
</feature>
<dbReference type="KEGG" id="nta:107818446"/>
<dbReference type="AlphaFoldDB" id="A0A1S4CFJ8"/>
<accession>A0A1S4CFJ8</accession>
<feature type="region of interest" description="Disordered" evidence="6">
    <location>
        <begin position="870"/>
        <end position="889"/>
    </location>
</feature>
<comment type="subcellular location">
    <subcellularLocation>
        <location evidence="1">Nucleus</location>
    </subcellularLocation>
</comment>
<proteinExistence type="predicted"/>
<dbReference type="PANTHER" id="PTHR12663">
    <property type="entry name" value="ANDROGEN INDUCED INHIBITOR OF PROLIFERATION AS3 / PDS5-RELATED"/>
    <property type="match status" value="1"/>
</dbReference>
<reference evidence="7 8" key="1">
    <citation type="submission" date="2025-04" db="UniProtKB">
        <authorList>
            <consortium name="RefSeq"/>
        </authorList>
    </citation>
    <scope>IDENTIFICATION</scope>
</reference>
<feature type="compositionally biased region" description="Polar residues" evidence="6">
    <location>
        <begin position="311"/>
        <end position="321"/>
    </location>
</feature>
<evidence type="ECO:0000313" key="9">
    <source>
        <dbReference type="RefSeq" id="XP_016499953.1"/>
    </source>
</evidence>
<feature type="compositionally biased region" description="Basic and acidic residues" evidence="6">
    <location>
        <begin position="641"/>
        <end position="652"/>
    </location>
</feature>
<evidence type="ECO:0000313" key="10">
    <source>
        <dbReference type="RefSeq" id="XP_016499954.1"/>
    </source>
</evidence>
<keyword evidence="2" id="KW-0227">DNA damage</keyword>
<evidence type="ECO:0000256" key="6">
    <source>
        <dbReference type="SAM" id="MobiDB-lite"/>
    </source>
</evidence>
<feature type="region of interest" description="Disordered" evidence="6">
    <location>
        <begin position="641"/>
        <end position="771"/>
    </location>
</feature>
<evidence type="ECO:0000256" key="3">
    <source>
        <dbReference type="ARBA" id="ARBA00023204"/>
    </source>
</evidence>
<dbReference type="STRING" id="4097.A0A1S4CFJ8"/>
<dbReference type="GO" id="GO:0006281">
    <property type="term" value="P:DNA repair"/>
    <property type="evidence" value="ECO:0007669"/>
    <property type="project" value="UniProtKB-KW"/>
</dbReference>